<reference evidence="2 3" key="1">
    <citation type="submission" date="2018-10" db="EMBL/GenBank/DDBJ databases">
        <title>A high-quality apple genome assembly.</title>
        <authorList>
            <person name="Hu J."/>
        </authorList>
    </citation>
    <scope>NUCLEOTIDE SEQUENCE [LARGE SCALE GENOMIC DNA]</scope>
    <source>
        <strain evidence="3">cv. HFTH1</strain>
        <tissue evidence="2">Young leaf</tissue>
    </source>
</reference>
<dbReference type="STRING" id="3750.A0A498HDZ4"/>
<organism evidence="2 3">
    <name type="scientific">Malus domestica</name>
    <name type="common">Apple</name>
    <name type="synonym">Pyrus malus</name>
    <dbReference type="NCBI Taxonomy" id="3750"/>
    <lineage>
        <taxon>Eukaryota</taxon>
        <taxon>Viridiplantae</taxon>
        <taxon>Streptophyta</taxon>
        <taxon>Embryophyta</taxon>
        <taxon>Tracheophyta</taxon>
        <taxon>Spermatophyta</taxon>
        <taxon>Magnoliopsida</taxon>
        <taxon>eudicotyledons</taxon>
        <taxon>Gunneridae</taxon>
        <taxon>Pentapetalae</taxon>
        <taxon>rosids</taxon>
        <taxon>fabids</taxon>
        <taxon>Rosales</taxon>
        <taxon>Rosaceae</taxon>
        <taxon>Amygdaloideae</taxon>
        <taxon>Maleae</taxon>
        <taxon>Malus</taxon>
    </lineage>
</organism>
<protein>
    <recommendedName>
        <fullName evidence="4">Protein kinase domain-containing protein</fullName>
    </recommendedName>
</protein>
<dbReference type="EMBL" id="RDQH01000343">
    <property type="protein sequence ID" value="RXH67665.1"/>
    <property type="molecule type" value="Genomic_DNA"/>
</dbReference>
<feature type="compositionally biased region" description="Polar residues" evidence="1">
    <location>
        <begin position="58"/>
        <end position="70"/>
    </location>
</feature>
<evidence type="ECO:0000313" key="3">
    <source>
        <dbReference type="Proteomes" id="UP000290289"/>
    </source>
</evidence>
<evidence type="ECO:0008006" key="4">
    <source>
        <dbReference type="Google" id="ProtNLM"/>
    </source>
</evidence>
<evidence type="ECO:0000256" key="1">
    <source>
        <dbReference type="SAM" id="MobiDB-lite"/>
    </source>
</evidence>
<dbReference type="AlphaFoldDB" id="A0A498HDZ4"/>
<name>A0A498HDZ4_MALDO</name>
<keyword evidence="3" id="KW-1185">Reference proteome</keyword>
<dbReference type="Proteomes" id="UP000290289">
    <property type="component" value="Chromosome 17"/>
</dbReference>
<proteinExistence type="predicted"/>
<feature type="region of interest" description="Disordered" evidence="1">
    <location>
        <begin position="55"/>
        <end position="76"/>
    </location>
</feature>
<feature type="region of interest" description="Disordered" evidence="1">
    <location>
        <begin position="104"/>
        <end position="150"/>
    </location>
</feature>
<evidence type="ECO:0000313" key="2">
    <source>
        <dbReference type="EMBL" id="RXH67665.1"/>
    </source>
</evidence>
<sequence>MEEEAYSWIRRTKFSHWFDSSILAAISLALQDVRIAGLKSSPALAAVAEAETAHLKQKSSPSNSKIQRNSIHMPVRRNLLTNKQRSLSPVPQIHISDAFKEAKSDTKRFSTPHLKRKGLGSKDSQSKSSNSMNTNPLRHLASMKVNDKTKSRKKSRWAKYFDHAGGRVNVVDAANEFCVDLSKLFLGLKFAHGVHSRLHHGIYNDEAVAVKIIRVQEDDECGVLAARLEKQFNREVTL</sequence>
<gene>
    <name evidence="2" type="ORF">DVH24_027812</name>
</gene>
<accession>A0A498HDZ4</accession>
<feature type="compositionally biased region" description="Low complexity" evidence="1">
    <location>
        <begin position="121"/>
        <end position="131"/>
    </location>
</feature>
<comment type="caution">
    <text evidence="2">The sequence shown here is derived from an EMBL/GenBank/DDBJ whole genome shotgun (WGS) entry which is preliminary data.</text>
</comment>